<dbReference type="InterPro" id="IPR027417">
    <property type="entry name" value="P-loop_NTPase"/>
</dbReference>
<proteinExistence type="predicted"/>
<dbReference type="GO" id="GO:0006355">
    <property type="term" value="P:regulation of DNA-templated transcription"/>
    <property type="evidence" value="ECO:0007669"/>
    <property type="project" value="InterPro"/>
</dbReference>
<evidence type="ECO:0000313" key="5">
    <source>
        <dbReference type="EMBL" id="AUX43185.1"/>
    </source>
</evidence>
<dbReference type="InterPro" id="IPR009057">
    <property type="entry name" value="Homeodomain-like_sf"/>
</dbReference>
<dbReference type="EMBL" id="CP012673">
    <property type="protein sequence ID" value="AUX43185.1"/>
    <property type="molecule type" value="Genomic_DNA"/>
</dbReference>
<evidence type="ECO:0000256" key="2">
    <source>
        <dbReference type="ARBA" id="ARBA00022840"/>
    </source>
</evidence>
<reference evidence="5 6" key="1">
    <citation type="submission" date="2015-09" db="EMBL/GenBank/DDBJ databases">
        <title>Sorangium comparison.</title>
        <authorList>
            <person name="Zaburannyi N."/>
            <person name="Bunk B."/>
            <person name="Overmann J."/>
            <person name="Mueller R."/>
        </authorList>
    </citation>
    <scope>NUCLEOTIDE SEQUENCE [LARGE SCALE GENOMIC DNA]</scope>
    <source>
        <strain evidence="5 6">So ce26</strain>
    </source>
</reference>
<dbReference type="Gene3D" id="1.10.10.60">
    <property type="entry name" value="Homeodomain-like"/>
    <property type="match status" value="1"/>
</dbReference>
<keyword evidence="2" id="KW-0067">ATP-binding</keyword>
<organism evidence="5 6">
    <name type="scientific">Sorangium cellulosum</name>
    <name type="common">Polyangium cellulosum</name>
    <dbReference type="NCBI Taxonomy" id="56"/>
    <lineage>
        <taxon>Bacteria</taxon>
        <taxon>Pseudomonadati</taxon>
        <taxon>Myxococcota</taxon>
        <taxon>Polyangia</taxon>
        <taxon>Polyangiales</taxon>
        <taxon>Polyangiaceae</taxon>
        <taxon>Sorangium</taxon>
    </lineage>
</organism>
<dbReference type="Proteomes" id="UP000238348">
    <property type="component" value="Chromosome"/>
</dbReference>
<dbReference type="PANTHER" id="PTHR32071">
    <property type="entry name" value="TRANSCRIPTIONAL REGULATORY PROTEIN"/>
    <property type="match status" value="1"/>
</dbReference>
<name>A0A2L0EV88_SORCE</name>
<dbReference type="PROSITE" id="PS50045">
    <property type="entry name" value="SIGMA54_INTERACT_4"/>
    <property type="match status" value="1"/>
</dbReference>
<dbReference type="Gene3D" id="1.10.8.60">
    <property type="match status" value="1"/>
</dbReference>
<dbReference type="InterPro" id="IPR008984">
    <property type="entry name" value="SMAD_FHA_dom_sf"/>
</dbReference>
<evidence type="ECO:0000313" key="6">
    <source>
        <dbReference type="Proteomes" id="UP000238348"/>
    </source>
</evidence>
<dbReference type="SUPFAM" id="SSF49879">
    <property type="entry name" value="SMAD/FHA domain"/>
    <property type="match status" value="1"/>
</dbReference>
<dbReference type="InterPro" id="IPR002078">
    <property type="entry name" value="Sigma_54_int"/>
</dbReference>
<evidence type="ECO:0000256" key="1">
    <source>
        <dbReference type="ARBA" id="ARBA00022741"/>
    </source>
</evidence>
<dbReference type="Pfam" id="PF02954">
    <property type="entry name" value="HTH_8"/>
    <property type="match status" value="1"/>
</dbReference>
<accession>A0A2L0EV88</accession>
<dbReference type="PRINTS" id="PR01590">
    <property type="entry name" value="HTHFIS"/>
</dbReference>
<feature type="domain" description="Sigma-54 factor interaction" evidence="4">
    <location>
        <begin position="224"/>
        <end position="334"/>
    </location>
</feature>
<dbReference type="GO" id="GO:0005524">
    <property type="term" value="F:ATP binding"/>
    <property type="evidence" value="ECO:0007669"/>
    <property type="project" value="UniProtKB-KW"/>
</dbReference>
<dbReference type="Gene3D" id="3.40.50.300">
    <property type="entry name" value="P-loop containing nucleotide triphosphate hydrolases"/>
    <property type="match status" value="1"/>
</dbReference>
<feature type="domain" description="FHA" evidence="3">
    <location>
        <begin position="41"/>
        <end position="106"/>
    </location>
</feature>
<evidence type="ECO:0000259" key="3">
    <source>
        <dbReference type="PROSITE" id="PS50006"/>
    </source>
</evidence>
<dbReference type="InterPro" id="IPR002197">
    <property type="entry name" value="HTH_Fis"/>
</dbReference>
<dbReference type="Pfam" id="PF00498">
    <property type="entry name" value="FHA"/>
    <property type="match status" value="1"/>
</dbReference>
<dbReference type="InterPro" id="IPR000253">
    <property type="entry name" value="FHA_dom"/>
</dbReference>
<dbReference type="SMART" id="SM00240">
    <property type="entry name" value="FHA"/>
    <property type="match status" value="1"/>
</dbReference>
<keyword evidence="1" id="KW-0547">Nucleotide-binding</keyword>
<gene>
    <name evidence="5" type="ORF">SOCE26_046290</name>
</gene>
<sequence>MNEQTALRVDVVETAAPAIQTEYRSGVHAKRQDDDGGWGLVLIGFDGPPRTVSLMDGAVIGSAARDARIEGHGVAPEHARISVRSDGCYIEDMDTHDGTWVNGVRARRIGVMHGDVVRLGNQLAVFVERHLALYDGAPSRLGPLVYGAKQRKDWIDPVMKLVQSGSSVCIEGAPGVGKRTLARLAAAVREGLGETLVLDGSADSKPAIPPGARPMTWLAIDADRLPRPQQLEIAHSVGRSSGVSIIATTGQPLDRAAGDGRVAPWFASLFSGKRITIPTLEMRREDVPLIARDIAERHGITLDRFTPQLLEALVRAGWPGGVPQLEAAIVAAAEAAPDGPLSVAPIAGSLARGPRIKPNLPPATDPSLARARLEDALARANGSVASAARALGMSRQAIYREADRLGLDIARRRVPRG</sequence>
<dbReference type="CDD" id="cd00060">
    <property type="entry name" value="FHA"/>
    <property type="match status" value="1"/>
</dbReference>
<evidence type="ECO:0000259" key="4">
    <source>
        <dbReference type="PROSITE" id="PS50045"/>
    </source>
</evidence>
<dbReference type="Gene3D" id="2.60.200.20">
    <property type="match status" value="1"/>
</dbReference>
<dbReference type="OrthoDB" id="5496274at2"/>
<dbReference type="RefSeq" id="WP_104981894.1">
    <property type="nucleotide sequence ID" value="NZ_CP012673.1"/>
</dbReference>
<dbReference type="PROSITE" id="PS50006">
    <property type="entry name" value="FHA_DOMAIN"/>
    <property type="match status" value="1"/>
</dbReference>
<dbReference type="SUPFAM" id="SSF52540">
    <property type="entry name" value="P-loop containing nucleoside triphosphate hydrolases"/>
    <property type="match status" value="1"/>
</dbReference>
<dbReference type="AlphaFoldDB" id="A0A2L0EV88"/>
<dbReference type="SUPFAM" id="SSF46689">
    <property type="entry name" value="Homeodomain-like"/>
    <property type="match status" value="1"/>
</dbReference>
<dbReference type="GO" id="GO:0043565">
    <property type="term" value="F:sequence-specific DNA binding"/>
    <property type="evidence" value="ECO:0007669"/>
    <property type="project" value="InterPro"/>
</dbReference>
<protein>
    <submittedName>
        <fullName evidence="5">Sigma-54 dependent transcriptional regulator</fullName>
    </submittedName>
</protein>